<dbReference type="InParanoid" id="B5RUK7"/>
<keyword evidence="1 2" id="KW-0238">DNA-binding</keyword>
<dbReference type="InterPro" id="IPR008967">
    <property type="entry name" value="p53-like_TF_DNA-bd_sf"/>
</dbReference>
<dbReference type="GO" id="GO:0003677">
    <property type="term" value="F:DNA binding"/>
    <property type="evidence" value="ECO:0007669"/>
    <property type="project" value="UniProtKB-KW"/>
</dbReference>
<sequence>MGRPKNSKNKVKTKTSSWSSKKPDKQQVKAKPSERTDENFSGDNTEQYSGFPEPHRSNNGGNGGVVKKRKVAPRSGLQFKVGPSFENTTLYRPIFITSTNENVFPFVNARIDRGFENHGGEWIGYKRNYFTLVSCFEFEGINPETFFNEKFHIINDLGELENISCFALRLVSRCSEDESVVNLIQHTAKRDRGPQYSPPVFPAISGYLPSHSIIKQASNIRNGDKIDQYNRMFYLDNATLQKCMDTSILSTYPEGRIATVARYERIQFSTSINYRKSSMVNRHFILKVELLGLLDDGKYAVLASTETQPLVVRGRSPSNYQMARRNLKALNSNNQREHASGSNSSSSSNADELSLDDKSKNKSNREISSIKTKYNLLELQKPSKRGRKKKEKLKADNIEKLRALRTYQNQGVKQELYNWEDEFIDDDLFPPIIQAKQESFDSIFDSFPYQTEFNLNLESAKTPKKPKKSKSKKAKSYEKEIEVHRTGMPMSACRSQGTDNSSFNQVEDDSFVEFQKELSILQKELKVEKPVRIHC</sequence>
<evidence type="ECO:0000313" key="6">
    <source>
        <dbReference type="Proteomes" id="UP000000599"/>
    </source>
</evidence>
<dbReference type="Proteomes" id="UP000000599">
    <property type="component" value="Chromosome F"/>
</dbReference>
<feature type="region of interest" description="Disordered" evidence="3">
    <location>
        <begin position="331"/>
        <end position="367"/>
    </location>
</feature>
<feature type="region of interest" description="Disordered" evidence="3">
    <location>
        <begin position="1"/>
        <end position="70"/>
    </location>
</feature>
<feature type="compositionally biased region" description="Low complexity" evidence="3">
    <location>
        <begin position="340"/>
        <end position="349"/>
    </location>
</feature>
<evidence type="ECO:0000256" key="3">
    <source>
        <dbReference type="SAM" id="MobiDB-lite"/>
    </source>
</evidence>
<dbReference type="Pfam" id="PF05224">
    <property type="entry name" value="NDT80_PhoG"/>
    <property type="match status" value="1"/>
</dbReference>
<feature type="compositionally biased region" description="Basic residues" evidence="3">
    <location>
        <begin position="1"/>
        <end position="13"/>
    </location>
</feature>
<dbReference type="GO" id="GO:0003700">
    <property type="term" value="F:DNA-binding transcription factor activity"/>
    <property type="evidence" value="ECO:0007669"/>
    <property type="project" value="UniProtKB-UniRule"/>
</dbReference>
<dbReference type="EMBL" id="CR382138">
    <property type="protein sequence ID" value="CAR66385.1"/>
    <property type="molecule type" value="Genomic_DNA"/>
</dbReference>
<dbReference type="eggNOG" id="ENOG502R1FS">
    <property type="taxonomic scope" value="Eukaryota"/>
</dbReference>
<dbReference type="KEGG" id="dha:DEHA2F21230g"/>
<feature type="compositionally biased region" description="Basic and acidic residues" evidence="3">
    <location>
        <begin position="355"/>
        <end position="365"/>
    </location>
</feature>
<protein>
    <submittedName>
        <fullName evidence="5">DEHA2F21230p</fullName>
    </submittedName>
</protein>
<feature type="DNA-binding region" description="NDT80" evidence="2">
    <location>
        <begin position="42"/>
        <end position="324"/>
    </location>
</feature>
<dbReference type="GO" id="GO:0000228">
    <property type="term" value="C:nuclear chromosome"/>
    <property type="evidence" value="ECO:0007669"/>
    <property type="project" value="TreeGrafter"/>
</dbReference>
<reference evidence="5 6" key="1">
    <citation type="journal article" date="2004" name="Nature">
        <title>Genome evolution in yeasts.</title>
        <authorList>
            <consortium name="Genolevures"/>
            <person name="Dujon B."/>
            <person name="Sherman D."/>
            <person name="Fischer G."/>
            <person name="Durrens P."/>
            <person name="Casaregola S."/>
            <person name="Lafontaine I."/>
            <person name="de Montigny J."/>
            <person name="Marck C."/>
            <person name="Neuveglise C."/>
            <person name="Talla E."/>
            <person name="Goffard N."/>
            <person name="Frangeul L."/>
            <person name="Aigle M."/>
            <person name="Anthouard V."/>
            <person name="Babour A."/>
            <person name="Barbe V."/>
            <person name="Barnay S."/>
            <person name="Blanchin S."/>
            <person name="Beckerich J.M."/>
            <person name="Beyne E."/>
            <person name="Bleykasten C."/>
            <person name="Boisrame A."/>
            <person name="Boyer J."/>
            <person name="Cattolico L."/>
            <person name="Confanioleri F."/>
            <person name="de Daruvar A."/>
            <person name="Despons L."/>
            <person name="Fabre E."/>
            <person name="Fairhead C."/>
            <person name="Ferry-Dumazet H."/>
            <person name="Groppi A."/>
            <person name="Hantraye F."/>
            <person name="Hennequin C."/>
            <person name="Jauniaux N."/>
            <person name="Joyet P."/>
            <person name="Kachouri R."/>
            <person name="Kerrest A."/>
            <person name="Koszul R."/>
            <person name="Lemaire M."/>
            <person name="Lesur I."/>
            <person name="Ma L."/>
            <person name="Muller H."/>
            <person name="Nicaud J.M."/>
            <person name="Nikolski M."/>
            <person name="Oztas S."/>
            <person name="Ozier-Kalogeropoulos O."/>
            <person name="Pellenz S."/>
            <person name="Potier S."/>
            <person name="Richard G.F."/>
            <person name="Straub M.L."/>
            <person name="Suleau A."/>
            <person name="Swennene D."/>
            <person name="Tekaia F."/>
            <person name="Wesolowski-Louvel M."/>
            <person name="Westhof E."/>
            <person name="Wirth B."/>
            <person name="Zeniou-Meyer M."/>
            <person name="Zivanovic I."/>
            <person name="Bolotin-Fukuhara M."/>
            <person name="Thierry A."/>
            <person name="Bouchier C."/>
            <person name="Caudron B."/>
            <person name="Scarpelli C."/>
            <person name="Gaillardin C."/>
            <person name="Weissenbach J."/>
            <person name="Wincker P."/>
            <person name="Souciet J.L."/>
        </authorList>
    </citation>
    <scope>NUCLEOTIDE SEQUENCE [LARGE SCALE GENOMIC DNA]</scope>
    <source>
        <strain evidence="6">ATCC 36239 / CBS 767 / BCRC 21394 / JCM 1990 / NBRC 0083 / IGC 2968</strain>
    </source>
</reference>
<dbReference type="OMA" id="YPEGRIA"/>
<dbReference type="VEuPathDB" id="FungiDB:DEHA2F21230g"/>
<dbReference type="OrthoDB" id="2288358at2759"/>
<dbReference type="GO" id="GO:0051321">
    <property type="term" value="P:meiotic cell cycle"/>
    <property type="evidence" value="ECO:0007669"/>
    <property type="project" value="TreeGrafter"/>
</dbReference>
<proteinExistence type="predicted"/>
<feature type="compositionally biased region" description="Basic and acidic residues" evidence="3">
    <location>
        <begin position="21"/>
        <end position="38"/>
    </location>
</feature>
<dbReference type="GO" id="GO:0045944">
    <property type="term" value="P:positive regulation of transcription by RNA polymerase II"/>
    <property type="evidence" value="ECO:0007669"/>
    <property type="project" value="TreeGrafter"/>
</dbReference>
<dbReference type="PROSITE" id="PS51517">
    <property type="entry name" value="NDT80"/>
    <property type="match status" value="1"/>
</dbReference>
<accession>B5RUK7</accession>
<dbReference type="GeneID" id="8999027"/>
<name>B5RUK7_DEBHA</name>
<dbReference type="RefSeq" id="XP_002770865.1">
    <property type="nucleotide sequence ID" value="XM_002770819.1"/>
</dbReference>
<dbReference type="AlphaFoldDB" id="B5RUK7"/>
<feature type="compositionally biased region" description="Polar residues" evidence="3">
    <location>
        <begin position="39"/>
        <end position="48"/>
    </location>
</feature>
<evidence type="ECO:0000313" key="5">
    <source>
        <dbReference type="EMBL" id="CAR66385.1"/>
    </source>
</evidence>
<feature type="region of interest" description="Disordered" evidence="3">
    <location>
        <begin position="458"/>
        <end position="480"/>
    </location>
</feature>
<dbReference type="InterPro" id="IPR052605">
    <property type="entry name" value="Fungal_trans_regulator"/>
</dbReference>
<dbReference type="SUPFAM" id="SSF49417">
    <property type="entry name" value="p53-like transcription factors"/>
    <property type="match status" value="1"/>
</dbReference>
<evidence type="ECO:0000259" key="4">
    <source>
        <dbReference type="PROSITE" id="PS51517"/>
    </source>
</evidence>
<feature type="domain" description="NDT80" evidence="4">
    <location>
        <begin position="42"/>
        <end position="324"/>
    </location>
</feature>
<dbReference type="PANTHER" id="PTHR35144">
    <property type="entry name" value="MEIOSIS-SPECIFIC TRANSCRIPTION FACTOR NDT80"/>
    <property type="match status" value="1"/>
</dbReference>
<dbReference type="Gene3D" id="2.60.40.1390">
    <property type="entry name" value="NDT80 DNA-binding domain"/>
    <property type="match status" value="1"/>
</dbReference>
<gene>
    <name evidence="5" type="ordered locus">DEHA2F21230g</name>
</gene>
<dbReference type="HOGENOM" id="CLU_513985_0_0_1"/>
<keyword evidence="6" id="KW-1185">Reference proteome</keyword>
<dbReference type="STRING" id="284592.B5RUK7"/>
<organism evidence="5 6">
    <name type="scientific">Debaryomyces hansenii (strain ATCC 36239 / CBS 767 / BCRC 21394 / JCM 1990 / NBRC 0083 / IGC 2968)</name>
    <name type="common">Yeast</name>
    <name type="synonym">Torulaspora hansenii</name>
    <dbReference type="NCBI Taxonomy" id="284592"/>
    <lineage>
        <taxon>Eukaryota</taxon>
        <taxon>Fungi</taxon>
        <taxon>Dikarya</taxon>
        <taxon>Ascomycota</taxon>
        <taxon>Saccharomycotina</taxon>
        <taxon>Pichiomycetes</taxon>
        <taxon>Debaryomycetaceae</taxon>
        <taxon>Debaryomyces</taxon>
    </lineage>
</organism>
<evidence type="ECO:0000256" key="1">
    <source>
        <dbReference type="ARBA" id="ARBA00023125"/>
    </source>
</evidence>
<feature type="compositionally biased region" description="Basic residues" evidence="3">
    <location>
        <begin position="462"/>
        <end position="474"/>
    </location>
</feature>
<evidence type="ECO:0000256" key="2">
    <source>
        <dbReference type="PROSITE-ProRule" id="PRU00850"/>
    </source>
</evidence>
<dbReference type="InterPro" id="IPR037141">
    <property type="entry name" value="NDT80_DNA-bd_dom_sf"/>
</dbReference>
<dbReference type="InterPro" id="IPR024061">
    <property type="entry name" value="NDT80_DNA-bd_dom"/>
</dbReference>
<dbReference type="PANTHER" id="PTHR35144:SF2">
    <property type="entry name" value="MEIOSIS-SPECIFIC TRANSCRIPTION FACTOR NDT80"/>
    <property type="match status" value="1"/>
</dbReference>